<proteinExistence type="predicted"/>
<feature type="compositionally biased region" description="Polar residues" evidence="1">
    <location>
        <begin position="501"/>
        <end position="525"/>
    </location>
</feature>
<feature type="region of interest" description="Disordered" evidence="1">
    <location>
        <begin position="1"/>
        <end position="129"/>
    </location>
</feature>
<keyword evidence="2" id="KW-0812">Transmembrane</keyword>
<evidence type="ECO:0000256" key="1">
    <source>
        <dbReference type="SAM" id="MobiDB-lite"/>
    </source>
</evidence>
<accession>X6NN74</accession>
<keyword evidence="4" id="KW-1185">Reference proteome</keyword>
<feature type="compositionally biased region" description="Polar residues" evidence="1">
    <location>
        <begin position="254"/>
        <end position="278"/>
    </location>
</feature>
<feature type="compositionally biased region" description="Basic and acidic residues" evidence="1">
    <location>
        <begin position="236"/>
        <end position="251"/>
    </location>
</feature>
<feature type="compositionally biased region" description="Polar residues" evidence="1">
    <location>
        <begin position="442"/>
        <end position="456"/>
    </location>
</feature>
<dbReference type="Proteomes" id="UP000023152">
    <property type="component" value="Unassembled WGS sequence"/>
</dbReference>
<gene>
    <name evidence="3" type="ORF">RFI_09969</name>
</gene>
<feature type="compositionally biased region" description="Low complexity" evidence="1">
    <location>
        <begin position="89"/>
        <end position="103"/>
    </location>
</feature>
<feature type="compositionally biased region" description="Basic residues" evidence="1">
    <location>
        <begin position="47"/>
        <end position="56"/>
    </location>
</feature>
<keyword evidence="2" id="KW-1133">Transmembrane helix</keyword>
<feature type="compositionally biased region" description="Pro residues" evidence="1">
    <location>
        <begin position="225"/>
        <end position="234"/>
    </location>
</feature>
<feature type="transmembrane region" description="Helical" evidence="2">
    <location>
        <begin position="724"/>
        <end position="740"/>
    </location>
</feature>
<feature type="compositionally biased region" description="Basic residues" evidence="1">
    <location>
        <begin position="660"/>
        <end position="670"/>
    </location>
</feature>
<sequence length="741" mass="82982">MEKEKSKEKDNEGSKVALGDLRLNAPFTQTQTQTQGSPSQQKLTSERRRRTHRKRSTIVSPIDCTKLSFAQATPFPAPDLSESPPPPALLQTQKGQGQASQQSPNKAGKKQSVGPHESKTTVPYKTPSNIHTIANSTVGLSCIQRLADRTRANDNLNKSDSRDNTNPKQVEKELNINHSVVSQTSNREDGDEDIAQNLDRINRDYNLISSGLDIVNKHLKLNFPSPIPEVPSPSEPHNKTAEADSEQKYKEPTTAITPTQQSESLTAQSNRNGQSISNDETREALGSTDNNDNEDIDGNVSPHLSTKEKHPKDNEIKLDDNAENGNSDNDDGNEKDKGNDGNTFAHSDDRDQNASTPIHLTDEQQSPTVNSSHCNREKQYHHRPPNTIATQNKQNDDNNCNDNNNNDNQCNEVDENNHNVELEKARPTSPDRSDKRRKSSPLQETPKQSSFKPNNKSKQDEETTPQEDSLSSDLLNLNVANEIDHMSLSRRTPKHQHASDDTNVISSVQSKRSSNAPSTESATKTISRRKLRSRKESLLSQEEIKEPMDDDKSKGKTQAKGATKKKKPTKRKMSASPSKTVKPSKRIRSLLDVAIPPKKNNNPNLRRSTRVRLKPVKHWAAETVPYSKEILTYDTLKAKGNVSLGGIDYLEENEKLFAKQRRKKGKGKSKKLGDDKSTKKKTGKSTKEESVDENLSSDGEGNSHSVYDCMAWVYDSVSQKIKEMGYLFVFLFFYYFFCFFQ</sequence>
<keyword evidence="2" id="KW-0472">Membrane</keyword>
<reference evidence="3 4" key="1">
    <citation type="journal article" date="2013" name="Curr. Biol.">
        <title>The Genome of the Foraminiferan Reticulomyxa filosa.</title>
        <authorList>
            <person name="Glockner G."/>
            <person name="Hulsmann N."/>
            <person name="Schleicher M."/>
            <person name="Noegel A.A."/>
            <person name="Eichinger L."/>
            <person name="Gallinger C."/>
            <person name="Pawlowski J."/>
            <person name="Sierra R."/>
            <person name="Euteneuer U."/>
            <person name="Pillet L."/>
            <person name="Moustafa A."/>
            <person name="Platzer M."/>
            <person name="Groth M."/>
            <person name="Szafranski K."/>
            <person name="Schliwa M."/>
        </authorList>
    </citation>
    <scope>NUCLEOTIDE SEQUENCE [LARGE SCALE GENOMIC DNA]</scope>
</reference>
<feature type="compositionally biased region" description="Basic and acidic residues" evidence="1">
    <location>
        <begin position="305"/>
        <end position="320"/>
    </location>
</feature>
<feature type="region of interest" description="Disordered" evidence="1">
    <location>
        <begin position="660"/>
        <end position="700"/>
    </location>
</feature>
<feature type="compositionally biased region" description="Basic and acidic residues" evidence="1">
    <location>
        <begin position="153"/>
        <end position="175"/>
    </location>
</feature>
<evidence type="ECO:0000256" key="2">
    <source>
        <dbReference type="SAM" id="Phobius"/>
    </source>
</evidence>
<name>X6NN74_RETFI</name>
<feature type="compositionally biased region" description="Polar residues" evidence="1">
    <location>
        <begin position="176"/>
        <end position="185"/>
    </location>
</feature>
<feature type="compositionally biased region" description="Low complexity" evidence="1">
    <location>
        <begin position="468"/>
        <end position="478"/>
    </location>
</feature>
<feature type="region of interest" description="Disordered" evidence="1">
    <location>
        <begin position="153"/>
        <end position="191"/>
    </location>
</feature>
<feature type="compositionally biased region" description="Basic and acidic residues" evidence="1">
    <location>
        <begin position="534"/>
        <end position="554"/>
    </location>
</feature>
<feature type="compositionally biased region" description="Low complexity" evidence="1">
    <location>
        <begin position="397"/>
        <end position="411"/>
    </location>
</feature>
<evidence type="ECO:0000313" key="4">
    <source>
        <dbReference type="Proteomes" id="UP000023152"/>
    </source>
</evidence>
<feature type="compositionally biased region" description="Polar residues" evidence="1">
    <location>
        <begin position="353"/>
        <end position="373"/>
    </location>
</feature>
<feature type="compositionally biased region" description="Basic and acidic residues" evidence="1">
    <location>
        <begin position="1"/>
        <end position="13"/>
    </location>
</feature>
<feature type="compositionally biased region" description="Basic residues" evidence="1">
    <location>
        <begin position="562"/>
        <end position="573"/>
    </location>
</feature>
<feature type="compositionally biased region" description="Basic and acidic residues" evidence="1">
    <location>
        <begin position="415"/>
        <end position="434"/>
    </location>
</feature>
<comment type="caution">
    <text evidence="3">The sequence shown here is derived from an EMBL/GenBank/DDBJ whole genome shotgun (WGS) entry which is preliminary data.</text>
</comment>
<protein>
    <submittedName>
        <fullName evidence="3">Uncharacterized protein</fullName>
    </submittedName>
</protein>
<organism evidence="3 4">
    <name type="scientific">Reticulomyxa filosa</name>
    <dbReference type="NCBI Taxonomy" id="46433"/>
    <lineage>
        <taxon>Eukaryota</taxon>
        <taxon>Sar</taxon>
        <taxon>Rhizaria</taxon>
        <taxon>Retaria</taxon>
        <taxon>Foraminifera</taxon>
        <taxon>Monothalamids</taxon>
        <taxon>Reticulomyxidae</taxon>
        <taxon>Reticulomyxa</taxon>
    </lineage>
</organism>
<feature type="region of interest" description="Disordered" evidence="1">
    <location>
        <begin position="225"/>
        <end position="610"/>
    </location>
</feature>
<evidence type="ECO:0000313" key="3">
    <source>
        <dbReference type="EMBL" id="ETO27169.1"/>
    </source>
</evidence>
<dbReference type="EMBL" id="ASPP01007421">
    <property type="protein sequence ID" value="ETO27169.1"/>
    <property type="molecule type" value="Genomic_DNA"/>
</dbReference>
<dbReference type="AlphaFoldDB" id="X6NN74"/>
<feature type="compositionally biased region" description="Polar residues" evidence="1">
    <location>
        <begin position="120"/>
        <end position="129"/>
    </location>
</feature>